<evidence type="ECO:0000256" key="6">
    <source>
        <dbReference type="ARBA" id="ARBA00023163"/>
    </source>
</evidence>
<dbReference type="GO" id="GO:0000981">
    <property type="term" value="F:DNA-binding transcription factor activity, RNA polymerase II-specific"/>
    <property type="evidence" value="ECO:0007669"/>
    <property type="project" value="InterPro"/>
</dbReference>
<sequence>MPDGAQSWKMIKPPGAMTERMAQACDRCRSKKVKCDGKRPACGQCAAVGFDCKATDKLSRRAYPRGYTESLEKLIKELEDKNRELKKLLDEKEDRLDRASMLDSAATMKYTAGKNRKTTLDSVGPDAAQPAVSLIMRETSSLASDGTFEGASSGRTFGELFTKKIGEKYSRLYVLAGRLFEQPQSVRHSNNFKVSDHKGGLTPLPSRAVVDPLVHSYFQSWELFPALHEPSFYTALNYAYSDPKFVDPAFNVLLNLVLSISSRSCRTSNPFEQVWQQDIDQVLKTPTLLSLQIAILAQIDLALVGATSEMHHYKMIAVGLVSRLGLNQCQKAFEFPIVEKELRRRVFWCTYILDCVSSAALGTPRSLHDGSLECAIPSDVDDLFIADDLTRSSENPSDGTHTRIFSFLKLIELAKIQARILDDFYLPVNRTQYIQNIHTLEDDLHAWRASLPSDMKLEFLDDNVKADPNIRNSAVMLCMSYQYTKMLLHRPLLCTELPDIKSSSLTMLLKSAKSIAQLLAFIRDLEKSGSSFRWAFPMSLARVAGTCCLTILYGAIDYPKDGTLIKDARKQVYTCLSCILDNPGLTANEYQHLEKLCDSVLGMEDSSHDDLPLPLNQMLPCGDLSRQNTSSLASYHQLNMFPTPPSSSAGEIPAARLDMGPENMTSQEKSLELAGHKFDDFNLQSSMGIGEPKGNRNLLDTIDMSGQSASGSSAAVESKRSIMSWANRVPPPKLNESAAVHDDSAQHDCLPAERYLESLMSLMDDHRSAFKFASDIKPSGGVRLADLEGGGASAMTRRVLSEELHENIERPASNGRFCSISEGNWIV</sequence>
<dbReference type="GO" id="GO:0006351">
    <property type="term" value="P:DNA-templated transcription"/>
    <property type="evidence" value="ECO:0007669"/>
    <property type="project" value="InterPro"/>
</dbReference>
<evidence type="ECO:0000256" key="3">
    <source>
        <dbReference type="ARBA" id="ARBA00022833"/>
    </source>
</evidence>
<dbReference type="CDD" id="cd12148">
    <property type="entry name" value="fungal_TF_MHR"/>
    <property type="match status" value="1"/>
</dbReference>
<evidence type="ECO:0000256" key="5">
    <source>
        <dbReference type="ARBA" id="ARBA00023125"/>
    </source>
</evidence>
<keyword evidence="2" id="KW-0479">Metal-binding</keyword>
<dbReference type="GO" id="GO:0005634">
    <property type="term" value="C:nucleus"/>
    <property type="evidence" value="ECO:0007669"/>
    <property type="project" value="UniProtKB-SubCell"/>
</dbReference>
<keyword evidence="6" id="KW-0804">Transcription</keyword>
<keyword evidence="4" id="KW-0805">Transcription regulation</keyword>
<dbReference type="Gene3D" id="4.10.240.10">
    <property type="entry name" value="Zn(2)-C6 fungal-type DNA-binding domain"/>
    <property type="match status" value="1"/>
</dbReference>
<name>A0A1E4TLX4_9ASCO</name>
<evidence type="ECO:0000256" key="4">
    <source>
        <dbReference type="ARBA" id="ARBA00023015"/>
    </source>
</evidence>
<keyword evidence="3" id="KW-0862">Zinc</keyword>
<dbReference type="PROSITE" id="PS50048">
    <property type="entry name" value="ZN2_CY6_FUNGAL_2"/>
    <property type="match status" value="1"/>
</dbReference>
<reference evidence="11" key="1">
    <citation type="submission" date="2016-02" db="EMBL/GenBank/DDBJ databases">
        <title>Comparative genomics of biotechnologically important yeasts.</title>
        <authorList>
            <consortium name="DOE Joint Genome Institute"/>
            <person name="Riley R."/>
            <person name="Haridas S."/>
            <person name="Wolfe K.H."/>
            <person name="Lopes M.R."/>
            <person name="Hittinger C.T."/>
            <person name="Goker M."/>
            <person name="Salamov A."/>
            <person name="Wisecaver J."/>
            <person name="Long T.M."/>
            <person name="Aerts A.L."/>
            <person name="Barry K."/>
            <person name="Choi C."/>
            <person name="Clum A."/>
            <person name="Coughlan A.Y."/>
            <person name="Deshpande S."/>
            <person name="Douglass A.P."/>
            <person name="Hanson S.J."/>
            <person name="Klenk H.-P."/>
            <person name="Labutti K."/>
            <person name="Lapidus A."/>
            <person name="Lindquist E."/>
            <person name="Lipzen A."/>
            <person name="Meier-Kolthoff J.P."/>
            <person name="Ohm R.A."/>
            <person name="Otillar R.P."/>
            <person name="Pangilinan J."/>
            <person name="Peng Y."/>
            <person name="Rokas A."/>
            <person name="Rosa C.A."/>
            <person name="Scheuner C."/>
            <person name="Sibirny A.A."/>
            <person name="Slot J.C."/>
            <person name="Stielow J.B."/>
            <person name="Sun H."/>
            <person name="Kurtzman C.P."/>
            <person name="Blackwell M."/>
            <person name="Jeffries T.W."/>
            <person name="Grigoriev I.V."/>
        </authorList>
    </citation>
    <scope>NUCLEOTIDE SEQUENCE [LARGE SCALE GENOMIC DNA]</scope>
    <source>
        <strain evidence="11">NRRL Y-17796</strain>
    </source>
</reference>
<protein>
    <recommendedName>
        <fullName evidence="9">Zn(2)-C6 fungal-type domain-containing protein</fullName>
    </recommendedName>
</protein>
<evidence type="ECO:0000259" key="9">
    <source>
        <dbReference type="PROSITE" id="PS50048"/>
    </source>
</evidence>
<evidence type="ECO:0000256" key="1">
    <source>
        <dbReference type="ARBA" id="ARBA00004123"/>
    </source>
</evidence>
<dbReference type="InterPro" id="IPR036864">
    <property type="entry name" value="Zn2-C6_fun-type_DNA-bd_sf"/>
</dbReference>
<gene>
    <name evidence="10" type="ORF">CANCADRAFT_56320</name>
</gene>
<dbReference type="Pfam" id="PF00172">
    <property type="entry name" value="Zn_clus"/>
    <property type="match status" value="1"/>
</dbReference>
<dbReference type="GO" id="GO:0003677">
    <property type="term" value="F:DNA binding"/>
    <property type="evidence" value="ECO:0007669"/>
    <property type="project" value="UniProtKB-KW"/>
</dbReference>
<organism evidence="10 11">
    <name type="scientific">Tortispora caseinolytica NRRL Y-17796</name>
    <dbReference type="NCBI Taxonomy" id="767744"/>
    <lineage>
        <taxon>Eukaryota</taxon>
        <taxon>Fungi</taxon>
        <taxon>Dikarya</taxon>
        <taxon>Ascomycota</taxon>
        <taxon>Saccharomycotina</taxon>
        <taxon>Trigonopsidomycetes</taxon>
        <taxon>Trigonopsidales</taxon>
        <taxon>Trigonopsidaceae</taxon>
        <taxon>Tortispora</taxon>
    </lineage>
</organism>
<keyword evidence="8" id="KW-0175">Coiled coil</keyword>
<evidence type="ECO:0000256" key="2">
    <source>
        <dbReference type="ARBA" id="ARBA00022723"/>
    </source>
</evidence>
<dbReference type="PROSITE" id="PS00463">
    <property type="entry name" value="ZN2_CY6_FUNGAL_1"/>
    <property type="match status" value="1"/>
</dbReference>
<feature type="coiled-coil region" evidence="8">
    <location>
        <begin position="68"/>
        <end position="102"/>
    </location>
</feature>
<dbReference type="CDD" id="cd00067">
    <property type="entry name" value="GAL4"/>
    <property type="match status" value="1"/>
</dbReference>
<dbReference type="FunFam" id="4.10.240.10:FF:000007">
    <property type="entry name" value="C6 transcription factor FacB"/>
    <property type="match status" value="1"/>
</dbReference>
<accession>A0A1E4TLX4</accession>
<keyword evidence="11" id="KW-1185">Reference proteome</keyword>
<dbReference type="Pfam" id="PF04082">
    <property type="entry name" value="Fungal_trans"/>
    <property type="match status" value="1"/>
</dbReference>
<dbReference type="EMBL" id="KV453841">
    <property type="protein sequence ID" value="ODV92727.1"/>
    <property type="molecule type" value="Genomic_DNA"/>
</dbReference>
<evidence type="ECO:0000256" key="7">
    <source>
        <dbReference type="ARBA" id="ARBA00023242"/>
    </source>
</evidence>
<dbReference type="PANTHER" id="PTHR46910">
    <property type="entry name" value="TRANSCRIPTION FACTOR PDR1"/>
    <property type="match status" value="1"/>
</dbReference>
<dbReference type="CDD" id="cd15485">
    <property type="entry name" value="ZIP_Cat8"/>
    <property type="match status" value="1"/>
</dbReference>
<evidence type="ECO:0000313" key="10">
    <source>
        <dbReference type="EMBL" id="ODV92727.1"/>
    </source>
</evidence>
<dbReference type="InterPro" id="IPR001138">
    <property type="entry name" value="Zn2Cys6_DnaBD"/>
</dbReference>
<dbReference type="AlphaFoldDB" id="A0A1E4TLX4"/>
<dbReference type="InterPro" id="IPR050987">
    <property type="entry name" value="AtrR-like"/>
</dbReference>
<feature type="domain" description="Zn(2)-C6 fungal-type" evidence="9">
    <location>
        <begin position="24"/>
        <end position="52"/>
    </location>
</feature>
<dbReference type="OrthoDB" id="1924787at2759"/>
<comment type="subcellular location">
    <subcellularLocation>
        <location evidence="1">Nucleus</location>
    </subcellularLocation>
</comment>
<evidence type="ECO:0000256" key="8">
    <source>
        <dbReference type="SAM" id="Coils"/>
    </source>
</evidence>
<dbReference type="GO" id="GO:0008270">
    <property type="term" value="F:zinc ion binding"/>
    <property type="evidence" value="ECO:0007669"/>
    <property type="project" value="InterPro"/>
</dbReference>
<proteinExistence type="predicted"/>
<dbReference type="InterPro" id="IPR007219">
    <property type="entry name" value="XnlR_reg_dom"/>
</dbReference>
<dbReference type="Proteomes" id="UP000095023">
    <property type="component" value="Unassembled WGS sequence"/>
</dbReference>
<evidence type="ECO:0000313" key="11">
    <source>
        <dbReference type="Proteomes" id="UP000095023"/>
    </source>
</evidence>
<keyword evidence="7" id="KW-0539">Nucleus</keyword>
<dbReference type="SMART" id="SM00906">
    <property type="entry name" value="Fungal_trans"/>
    <property type="match status" value="1"/>
</dbReference>
<keyword evidence="5" id="KW-0238">DNA-binding</keyword>
<dbReference type="PANTHER" id="PTHR46910:SF12">
    <property type="entry name" value="REGULATORY PROTEIN CAT8"/>
    <property type="match status" value="1"/>
</dbReference>
<dbReference type="SUPFAM" id="SSF57701">
    <property type="entry name" value="Zn2/Cys6 DNA-binding domain"/>
    <property type="match status" value="1"/>
</dbReference>
<dbReference type="SMART" id="SM00066">
    <property type="entry name" value="GAL4"/>
    <property type="match status" value="1"/>
</dbReference>